<evidence type="ECO:0000313" key="2">
    <source>
        <dbReference type="EMBL" id="NWS36556.1"/>
    </source>
</evidence>
<accession>A0A7K5EV60</accession>
<comment type="caution">
    <text evidence="2">The sequence shown here is derived from an EMBL/GenBank/DDBJ whole genome shotgun (WGS) entry which is preliminary data.</text>
</comment>
<feature type="non-terminal residue" evidence="2">
    <location>
        <position position="1"/>
    </location>
</feature>
<feature type="non-terminal residue" evidence="2">
    <location>
        <position position="155"/>
    </location>
</feature>
<gene>
    <name evidence="2" type="primary">Gpr179_2</name>
    <name evidence="2" type="ORF">POLCAE_R15368</name>
</gene>
<dbReference type="AlphaFoldDB" id="A0A7K5EV60"/>
<protein>
    <submittedName>
        <fullName evidence="2">GP179 protein</fullName>
    </submittedName>
</protein>
<evidence type="ECO:0000256" key="1">
    <source>
        <dbReference type="SAM" id="MobiDB-lite"/>
    </source>
</evidence>
<sequence length="155" mass="16673">CPWEVAEPQVGKGTAPSKEKLPGKEATKALEKSSKDRESVCPWESLDTEQIPAKLQTGSSAVPKGAPGKSQSSEKAEICPWEVEPSSKAEICPWEVAEPQVGKETGPSKEKLPGKEASKSLEKSSKDRESVCPWESLDTEELSPKTAAGEKPSRK</sequence>
<feature type="compositionally biased region" description="Basic and acidic residues" evidence="1">
    <location>
        <begin position="106"/>
        <end position="130"/>
    </location>
</feature>
<feature type="compositionally biased region" description="Basic and acidic residues" evidence="1">
    <location>
        <begin position="17"/>
        <end position="39"/>
    </location>
</feature>
<keyword evidence="3" id="KW-1185">Reference proteome</keyword>
<dbReference type="EMBL" id="VYXF01012936">
    <property type="protein sequence ID" value="NWS36556.1"/>
    <property type="molecule type" value="Genomic_DNA"/>
</dbReference>
<organism evidence="2 3">
    <name type="scientific">Polioptila caerulea</name>
    <name type="common">Blue-grey gnatcatcher</name>
    <dbReference type="NCBI Taxonomy" id="66707"/>
    <lineage>
        <taxon>Eukaryota</taxon>
        <taxon>Metazoa</taxon>
        <taxon>Chordata</taxon>
        <taxon>Craniata</taxon>
        <taxon>Vertebrata</taxon>
        <taxon>Euteleostomi</taxon>
        <taxon>Archelosauria</taxon>
        <taxon>Archosauria</taxon>
        <taxon>Dinosauria</taxon>
        <taxon>Saurischia</taxon>
        <taxon>Theropoda</taxon>
        <taxon>Coelurosauria</taxon>
        <taxon>Aves</taxon>
        <taxon>Neognathae</taxon>
        <taxon>Neoaves</taxon>
        <taxon>Telluraves</taxon>
        <taxon>Australaves</taxon>
        <taxon>Passeriformes</taxon>
        <taxon>Certhiidae</taxon>
        <taxon>Polioptilinae</taxon>
        <taxon>Polioptila</taxon>
    </lineage>
</organism>
<feature type="region of interest" description="Disordered" evidence="1">
    <location>
        <begin position="1"/>
        <end position="155"/>
    </location>
</feature>
<proteinExistence type="predicted"/>
<evidence type="ECO:0000313" key="3">
    <source>
        <dbReference type="Proteomes" id="UP000573697"/>
    </source>
</evidence>
<reference evidence="2 3" key="1">
    <citation type="submission" date="2019-09" db="EMBL/GenBank/DDBJ databases">
        <title>Bird 10,000 Genomes (B10K) Project - Family phase.</title>
        <authorList>
            <person name="Zhang G."/>
        </authorList>
    </citation>
    <scope>NUCLEOTIDE SEQUENCE [LARGE SCALE GENOMIC DNA]</scope>
    <source>
        <strain evidence="2">B10K-DU-001-66</strain>
        <tissue evidence="2">Muscle</tissue>
    </source>
</reference>
<name>A0A7K5EV60_POLCE</name>
<dbReference type="Proteomes" id="UP000573697">
    <property type="component" value="Unassembled WGS sequence"/>
</dbReference>